<evidence type="ECO:0000313" key="1">
    <source>
        <dbReference type="Proteomes" id="UP000694863"/>
    </source>
</evidence>
<evidence type="ECO:0000313" key="2">
    <source>
        <dbReference type="RefSeq" id="XP_045142521.1"/>
    </source>
</evidence>
<reference evidence="2" key="1">
    <citation type="submission" date="2025-08" db="UniProtKB">
        <authorList>
            <consortium name="RefSeq"/>
        </authorList>
    </citation>
    <scope>IDENTIFICATION</scope>
</reference>
<organism evidence="1 2">
    <name type="scientific">Echinops telfairi</name>
    <name type="common">Lesser hedgehog tenrec</name>
    <dbReference type="NCBI Taxonomy" id="9371"/>
    <lineage>
        <taxon>Eukaryota</taxon>
        <taxon>Metazoa</taxon>
        <taxon>Chordata</taxon>
        <taxon>Craniata</taxon>
        <taxon>Vertebrata</taxon>
        <taxon>Euteleostomi</taxon>
        <taxon>Mammalia</taxon>
        <taxon>Eutheria</taxon>
        <taxon>Afrotheria</taxon>
        <taxon>Tenrecidae</taxon>
        <taxon>Tenrecinae</taxon>
        <taxon>Echinops</taxon>
    </lineage>
</organism>
<gene>
    <name evidence="2" type="primary">LOC123521289</name>
</gene>
<name>A0AC55CSP7_ECHTE</name>
<dbReference type="Proteomes" id="UP000694863">
    <property type="component" value="Unplaced"/>
</dbReference>
<dbReference type="RefSeq" id="XP_045142521.1">
    <property type="nucleotide sequence ID" value="XM_045286586.1"/>
</dbReference>
<protein>
    <submittedName>
        <fullName evidence="2">Otoferlin-like</fullName>
    </submittedName>
</protein>
<keyword evidence="1" id="KW-1185">Reference proteome</keyword>
<sequence length="270" mass="29822">MLEIQIFNYSKVFSNKLIGTFCMVLQQVVEESHVEVTDTLIDDNNAILKTSLCVEVRYQAADGTMGSWDDGDFLGDESLPGEEKDSQETDGLLPGSRPSSRPPGEKSFRRDHRLAAGTSQRDSPPPLFLILFDFKAPVLGVEGNVKPQEEPLCDEPAVLEMEDLDRLAIRLGDGLDPDSVSLASVTALTTNVSNKRSKPDIKMEPSAGRPMDYQVSITVIEARQLVGLNMDPVVCVEVGDDKKYTSMKESTNCPYYNEDHARHIQGLTLQ</sequence>
<accession>A0AC55CSP7</accession>
<proteinExistence type="predicted"/>